<comment type="function">
    <text evidence="5">Involved in the TCA cycle. Catalyzes the stereospecific interconversion of fumarate to L-malate.</text>
</comment>
<dbReference type="InterPro" id="IPR000362">
    <property type="entry name" value="Fumarate_lyase_fam"/>
</dbReference>
<dbReference type="InterPro" id="IPR008948">
    <property type="entry name" value="L-Aspartase-like"/>
</dbReference>
<dbReference type="NCBIfam" id="TIGR00979">
    <property type="entry name" value="fumC_II"/>
    <property type="match status" value="1"/>
</dbReference>
<dbReference type="Pfam" id="PF10415">
    <property type="entry name" value="FumaraseC_C"/>
    <property type="match status" value="1"/>
</dbReference>
<comment type="catalytic activity">
    <reaction evidence="5">
        <text>(S)-malate = fumarate + H2O</text>
        <dbReference type="Rhea" id="RHEA:12460"/>
        <dbReference type="ChEBI" id="CHEBI:15377"/>
        <dbReference type="ChEBI" id="CHEBI:15589"/>
        <dbReference type="ChEBI" id="CHEBI:29806"/>
        <dbReference type="EC" id="4.2.1.2"/>
    </reaction>
</comment>
<dbReference type="PANTHER" id="PTHR11444:SF1">
    <property type="entry name" value="FUMARATE HYDRATASE, MITOCHONDRIAL"/>
    <property type="match status" value="1"/>
</dbReference>
<dbReference type="CDD" id="cd01362">
    <property type="entry name" value="Fumarase_classII"/>
    <property type="match status" value="1"/>
</dbReference>
<dbReference type="GO" id="GO:0006108">
    <property type="term" value="P:malate metabolic process"/>
    <property type="evidence" value="ECO:0007669"/>
    <property type="project" value="TreeGrafter"/>
</dbReference>
<dbReference type="PRINTS" id="PR00145">
    <property type="entry name" value="ARGSUCLYASE"/>
</dbReference>
<dbReference type="Proteomes" id="UP000681414">
    <property type="component" value="Unassembled WGS sequence"/>
</dbReference>
<dbReference type="AlphaFoldDB" id="A0A942TB33"/>
<dbReference type="HAMAP" id="MF_00743">
    <property type="entry name" value="FumaraseC"/>
    <property type="match status" value="1"/>
</dbReference>
<keyword evidence="4 5" id="KW-0456">Lyase</keyword>
<comment type="pathway">
    <text evidence="5">Carbohydrate metabolism; tricarboxylic acid cycle; (S)-malate from fumarate: step 1/1.</text>
</comment>
<feature type="domain" description="Fumarase C C-terminal" evidence="7">
    <location>
        <begin position="406"/>
        <end position="459"/>
    </location>
</feature>
<dbReference type="Gene3D" id="1.10.40.30">
    <property type="entry name" value="Fumarase/aspartase (C-terminal domain)"/>
    <property type="match status" value="1"/>
</dbReference>
<dbReference type="InterPro" id="IPR024083">
    <property type="entry name" value="Fumarase/histidase_N"/>
</dbReference>
<accession>A0A942TB33</accession>
<comment type="miscellaneous">
    <text evidence="5">There are 2 substrate-binding sites: the catalytic A site, and the non-catalytic B site that may play a role in the transfer of substrate or product between the active site and the solvent. Alternatively, the B site may bind allosteric effectors.</text>
</comment>
<comment type="subcellular location">
    <subcellularLocation>
        <location evidence="5">Cytoplasm</location>
    </subcellularLocation>
</comment>
<dbReference type="Pfam" id="PF00206">
    <property type="entry name" value="Lyase_1"/>
    <property type="match status" value="1"/>
</dbReference>
<dbReference type="EC" id="4.2.1.2" evidence="5"/>
<feature type="binding site" evidence="5">
    <location>
        <begin position="322"/>
        <end position="324"/>
    </location>
    <ligand>
        <name>substrate</name>
    </ligand>
</feature>
<dbReference type="PANTHER" id="PTHR11444">
    <property type="entry name" value="ASPARTATEAMMONIA/ARGININOSUCCINATE/ADENYLOSUCCINATE LYASE"/>
    <property type="match status" value="1"/>
</dbReference>
<feature type="binding site" evidence="5">
    <location>
        <position position="317"/>
    </location>
    <ligand>
        <name>substrate</name>
    </ligand>
</feature>
<proteinExistence type="inferred from homology"/>
<feature type="active site" evidence="5">
    <location>
        <position position="316"/>
    </location>
</feature>
<dbReference type="SUPFAM" id="SSF48557">
    <property type="entry name" value="L-aspartase-like"/>
    <property type="match status" value="1"/>
</dbReference>
<sequence length="460" mass="50333">MDYRIEKDTIGEIKVPQDKYWGAQTQRSKENFKIGGEKMPIEVIRAFAQLKKAAAISNNKLGKLSDAKTAVITQACDEVLEGKFNDHFPLVVWQTGSGTQSNMNVNEVVARRGNEFLKEQGSEEKIHPNDDINMSQSSNDTFPTAMHVAAYHDIHSRLLPAINQLKQTLLKKEEAYMNIIKIGRTHLQDATPITLGQEISGWRAMLDKSEKMIKESAEHLLSLAIGGTAVGTGINADPKFGDMVAAQLGEQTGYSFVSSDNKYHALTSHDEIVYAHGALKGLAADLTKIANDVRWLASGPRSGIGEITIPANEPGSSIMPGKVNPTQSEALTMVAVQVFGNDAAIGFAASQGNFELNVYKPVIIYNFLQSVHLLADGMISFDVNCVQGLEPNTDVIEENVNRSLMLVTALNPYIGYEKAAEIAKLAFKDGSTLKEAAIKTGYVTEEQYDEWIVPSKMVNL</sequence>
<dbReference type="InterPro" id="IPR018951">
    <property type="entry name" value="Fumarase_C_C"/>
</dbReference>
<dbReference type="RefSeq" id="WP_213122834.1">
    <property type="nucleotide sequence ID" value="NZ_JAGYPG010000001.1"/>
</dbReference>
<evidence type="ECO:0000259" key="7">
    <source>
        <dbReference type="Pfam" id="PF10415"/>
    </source>
</evidence>
<keyword evidence="3 5" id="KW-0816">Tricarboxylic acid cycle</keyword>
<dbReference type="NCBIfam" id="NF008909">
    <property type="entry name" value="PRK12273.1"/>
    <property type="match status" value="1"/>
</dbReference>
<dbReference type="GO" id="GO:0004333">
    <property type="term" value="F:fumarate hydratase activity"/>
    <property type="evidence" value="ECO:0007669"/>
    <property type="project" value="UniProtKB-UniRule"/>
</dbReference>
<feature type="binding site" evidence="5">
    <location>
        <begin position="97"/>
        <end position="99"/>
    </location>
    <ligand>
        <name>substrate</name>
    </ligand>
</feature>
<comment type="similarity">
    <text evidence="2 5">Belongs to the class-II fumarase/aspartase family. Fumarase subfamily.</text>
</comment>
<dbReference type="GO" id="GO:0005737">
    <property type="term" value="C:cytoplasm"/>
    <property type="evidence" value="ECO:0007669"/>
    <property type="project" value="UniProtKB-SubCell"/>
</dbReference>
<feature type="domain" description="Fumarate lyase N-terminal" evidence="6">
    <location>
        <begin position="11"/>
        <end position="340"/>
    </location>
</feature>
<dbReference type="Gene3D" id="1.10.275.10">
    <property type="entry name" value="Fumarase/aspartase (N-terminal domain)"/>
    <property type="match status" value="1"/>
</dbReference>
<evidence type="ECO:0000256" key="5">
    <source>
        <dbReference type="HAMAP-Rule" id="MF_00743"/>
    </source>
</evidence>
<comment type="subunit">
    <text evidence="5">Homotetramer.</text>
</comment>
<name>A0A942TB33_9BACI</name>
<dbReference type="Gene3D" id="1.20.200.10">
    <property type="entry name" value="Fumarase/aspartase (Central domain)"/>
    <property type="match status" value="1"/>
</dbReference>
<dbReference type="InterPro" id="IPR005677">
    <property type="entry name" value="Fum_hydII"/>
</dbReference>
<dbReference type="EMBL" id="JAGYPG010000001">
    <property type="protein sequence ID" value="MBS4193531.1"/>
    <property type="molecule type" value="Genomic_DNA"/>
</dbReference>
<dbReference type="GO" id="GO:0006099">
    <property type="term" value="P:tricarboxylic acid cycle"/>
    <property type="evidence" value="ECO:0007669"/>
    <property type="project" value="UniProtKB-UniRule"/>
</dbReference>
<dbReference type="InterPro" id="IPR022761">
    <property type="entry name" value="Fumarate_lyase_N"/>
</dbReference>
<evidence type="ECO:0000256" key="4">
    <source>
        <dbReference type="ARBA" id="ARBA00023239"/>
    </source>
</evidence>
<dbReference type="FunFam" id="1.10.40.30:FF:000002">
    <property type="entry name" value="Fumarate hydratase class II"/>
    <property type="match status" value="1"/>
</dbReference>
<evidence type="ECO:0000256" key="2">
    <source>
        <dbReference type="ARBA" id="ARBA00009084"/>
    </source>
</evidence>
<dbReference type="GO" id="GO:0008797">
    <property type="term" value="F:aspartate ammonia-lyase activity"/>
    <property type="evidence" value="ECO:0007669"/>
    <property type="project" value="UniProtKB-EC"/>
</dbReference>
<dbReference type="FunFam" id="1.10.275.10:FF:000001">
    <property type="entry name" value="Fumarate hydratase, mitochondrial"/>
    <property type="match status" value="1"/>
</dbReference>
<dbReference type="PRINTS" id="PR00149">
    <property type="entry name" value="FUMRATELYASE"/>
</dbReference>
<organism evidence="8 9">
    <name type="scientific">Lederbergia citri</name>
    <dbReference type="NCBI Taxonomy" id="2833580"/>
    <lineage>
        <taxon>Bacteria</taxon>
        <taxon>Bacillati</taxon>
        <taxon>Bacillota</taxon>
        <taxon>Bacilli</taxon>
        <taxon>Bacillales</taxon>
        <taxon>Bacillaceae</taxon>
        <taxon>Lederbergia</taxon>
    </lineage>
</organism>
<dbReference type="GO" id="GO:0006106">
    <property type="term" value="P:fumarate metabolic process"/>
    <property type="evidence" value="ECO:0007669"/>
    <property type="project" value="InterPro"/>
</dbReference>
<feature type="binding site" evidence="5">
    <location>
        <begin position="137"/>
        <end position="139"/>
    </location>
    <ligand>
        <name>substrate</name>
    </ligand>
</feature>
<keyword evidence="9" id="KW-1185">Reference proteome</keyword>
<feature type="binding site" evidence="5">
    <location>
        <position position="185"/>
    </location>
    <ligand>
        <name>substrate</name>
    </ligand>
</feature>
<comment type="catalytic activity">
    <reaction evidence="1">
        <text>L-aspartate = fumarate + NH4(+)</text>
        <dbReference type="Rhea" id="RHEA:16601"/>
        <dbReference type="ChEBI" id="CHEBI:28938"/>
        <dbReference type="ChEBI" id="CHEBI:29806"/>
        <dbReference type="ChEBI" id="CHEBI:29991"/>
        <dbReference type="EC" id="4.3.1.1"/>
    </reaction>
</comment>
<protein>
    <recommendedName>
        <fullName evidence="5">Fumarate hydratase class II</fullName>
        <shortName evidence="5">Fumarase C</shortName>
        <ecNumber evidence="5">4.2.1.2</ecNumber>
    </recommendedName>
    <alternativeName>
        <fullName evidence="5">Aerobic fumarase</fullName>
    </alternativeName>
    <alternativeName>
        <fullName evidence="5">Iron-independent fumarase</fullName>
    </alternativeName>
</protein>
<dbReference type="FunFam" id="1.20.200.10:FF:000001">
    <property type="entry name" value="Fumarate hydratase, mitochondrial"/>
    <property type="match status" value="1"/>
</dbReference>
<dbReference type="InterPro" id="IPR020557">
    <property type="entry name" value="Fumarate_lyase_CS"/>
</dbReference>
<feature type="site" description="Important for catalytic activity" evidence="5">
    <location>
        <position position="329"/>
    </location>
</feature>
<evidence type="ECO:0000313" key="8">
    <source>
        <dbReference type="EMBL" id="MBS4193531.1"/>
    </source>
</evidence>
<dbReference type="PROSITE" id="PS00163">
    <property type="entry name" value="FUMARATE_LYASES"/>
    <property type="match status" value="1"/>
</dbReference>
<keyword evidence="5" id="KW-0963">Cytoplasm</keyword>
<evidence type="ECO:0000256" key="3">
    <source>
        <dbReference type="ARBA" id="ARBA00022532"/>
    </source>
</evidence>
<evidence type="ECO:0000256" key="1">
    <source>
        <dbReference type="ARBA" id="ARBA00001494"/>
    </source>
</evidence>
<evidence type="ECO:0000259" key="6">
    <source>
        <dbReference type="Pfam" id="PF00206"/>
    </source>
</evidence>
<evidence type="ECO:0000313" key="9">
    <source>
        <dbReference type="Proteomes" id="UP000681414"/>
    </source>
</evidence>
<comment type="caution">
    <text evidence="8">The sequence shown here is derived from an EMBL/GenBank/DDBJ whole genome shotgun (WGS) entry which is preliminary data.</text>
</comment>
<feature type="binding site" description="in site B" evidence="5">
    <location>
        <begin position="127"/>
        <end position="130"/>
    </location>
    <ligand>
        <name>substrate</name>
    </ligand>
</feature>
<reference evidence="8 9" key="1">
    <citation type="submission" date="2021-05" db="EMBL/GenBank/DDBJ databases">
        <title>Novel Bacillus species.</title>
        <authorList>
            <person name="Liu G."/>
        </authorList>
    </citation>
    <scope>NUCLEOTIDE SEQUENCE [LARGE SCALE GENOMIC DNA]</scope>
    <source>
        <strain evidence="9">FJAT-49780</strain>
    </source>
</reference>
<feature type="active site" description="Proton donor/acceptor" evidence="5">
    <location>
        <position position="186"/>
    </location>
</feature>
<gene>
    <name evidence="5 8" type="primary">fumC</name>
    <name evidence="8" type="ORF">KHA97_00420</name>
</gene>